<sequence length="523" mass="57188">MCCDEDTSVWQLDEGCTASVLYEIFSWLSGEELARVGAVCRLWRRSASEPALWRRLLLRCNSADTEATRALRDVITDPSQWRQEYVNAHAPWVTVGGLQVGSGYVLQHAALSPDGSRLAITTDDATLFIWELLEEAWKESWQCDLGALRGWASAARSDWAECSSRLLVAGACALVDVATRWELLVFDFDEQCKGHMKSRARCGAGAAGCWARSDGSCFLSLEPALLTPGLSYTTVWLNAATQETDSEYTGVRTRLLRIFNEDNAHVLQTLVMDDSSDDMVPSTSRGVTYVHATRWYSGHFVSEQSDQRLLLASWGNKNRGGLSAWSIPTSLKRVEARSGGGLADRFAARREQRRDPPPDPPPPTEEELRALCDPPKATCDLCSRPLGIVEHPGRKCVWVTTSSGAVYCVHIPTLEPLQVLIPAQLTLHTDSFSHYVQPAASTHYVATPAGSLSGAVHVWSTTCRSHAQPPLRAPAPAVAALLPARPAPALLPAHPAPALLVVAGDTVHMWRNRATIQSAPDTY</sequence>
<dbReference type="RefSeq" id="XP_028042437.1">
    <property type="nucleotide sequence ID" value="XM_028186636.1"/>
</dbReference>
<dbReference type="CTD" id="33854"/>
<proteinExistence type="predicted"/>
<dbReference type="AlphaFoldDB" id="A0A6J2KN95"/>
<dbReference type="InterPro" id="IPR001810">
    <property type="entry name" value="F-box_dom"/>
</dbReference>
<gene>
    <name evidence="4" type="primary">LOC114252129</name>
</gene>
<dbReference type="GO" id="GO:0016567">
    <property type="term" value="P:protein ubiquitination"/>
    <property type="evidence" value="ECO:0007669"/>
    <property type="project" value="InterPro"/>
</dbReference>
<dbReference type="GeneID" id="114252129"/>
<dbReference type="InterPro" id="IPR011047">
    <property type="entry name" value="Quinoprotein_ADH-like_sf"/>
</dbReference>
<dbReference type="PANTHER" id="PTHR20995">
    <property type="entry name" value="F-BOX/WD REPEAT-CONTAINING PROTEIN 5"/>
    <property type="match status" value="1"/>
</dbReference>
<organism evidence="3 4">
    <name type="scientific">Bombyx mandarina</name>
    <name type="common">Wild silk moth</name>
    <name type="synonym">Wild silkworm</name>
    <dbReference type="NCBI Taxonomy" id="7092"/>
    <lineage>
        <taxon>Eukaryota</taxon>
        <taxon>Metazoa</taxon>
        <taxon>Ecdysozoa</taxon>
        <taxon>Arthropoda</taxon>
        <taxon>Hexapoda</taxon>
        <taxon>Insecta</taxon>
        <taxon>Pterygota</taxon>
        <taxon>Neoptera</taxon>
        <taxon>Endopterygota</taxon>
        <taxon>Lepidoptera</taxon>
        <taxon>Glossata</taxon>
        <taxon>Ditrysia</taxon>
        <taxon>Bombycoidea</taxon>
        <taxon>Bombycidae</taxon>
        <taxon>Bombycinae</taxon>
        <taxon>Bombyx</taxon>
    </lineage>
</organism>
<dbReference type="SUPFAM" id="SSF81383">
    <property type="entry name" value="F-box domain"/>
    <property type="match status" value="1"/>
</dbReference>
<dbReference type="GO" id="GO:0019005">
    <property type="term" value="C:SCF ubiquitin ligase complex"/>
    <property type="evidence" value="ECO:0007669"/>
    <property type="project" value="InterPro"/>
</dbReference>
<dbReference type="InterPro" id="IPR036047">
    <property type="entry name" value="F-box-like_dom_sf"/>
</dbReference>
<dbReference type="OrthoDB" id="192402at2759"/>
<name>A0A6J2KN95_BOMMA</name>
<protein>
    <submittedName>
        <fullName evidence="4">Uncharacterized protein LOC114252129</fullName>
    </submittedName>
</protein>
<keyword evidence="3" id="KW-1185">Reference proteome</keyword>
<dbReference type="InterPro" id="IPR042508">
    <property type="entry name" value="FBXW5"/>
</dbReference>
<reference evidence="4" key="1">
    <citation type="submission" date="2025-08" db="UniProtKB">
        <authorList>
            <consortium name="RefSeq"/>
        </authorList>
    </citation>
    <scope>IDENTIFICATION</scope>
    <source>
        <tissue evidence="4">Silk gland</tissue>
    </source>
</reference>
<feature type="region of interest" description="Disordered" evidence="1">
    <location>
        <begin position="346"/>
        <end position="367"/>
    </location>
</feature>
<evidence type="ECO:0000313" key="4">
    <source>
        <dbReference type="RefSeq" id="XP_028042437.1"/>
    </source>
</evidence>
<dbReference type="Gene3D" id="1.20.1280.50">
    <property type="match status" value="1"/>
</dbReference>
<dbReference type="KEGG" id="bman:114252129"/>
<dbReference type="Pfam" id="PF12937">
    <property type="entry name" value="F-box-like"/>
    <property type="match status" value="1"/>
</dbReference>
<feature type="compositionally biased region" description="Basic and acidic residues" evidence="1">
    <location>
        <begin position="346"/>
        <end position="357"/>
    </location>
</feature>
<accession>A0A6J2KN95</accession>
<dbReference type="SUPFAM" id="SSF50998">
    <property type="entry name" value="Quinoprotein alcohol dehydrogenase-like"/>
    <property type="match status" value="1"/>
</dbReference>
<evidence type="ECO:0000259" key="2">
    <source>
        <dbReference type="Pfam" id="PF12937"/>
    </source>
</evidence>
<dbReference type="Proteomes" id="UP000504629">
    <property type="component" value="Unplaced"/>
</dbReference>
<evidence type="ECO:0000313" key="3">
    <source>
        <dbReference type="Proteomes" id="UP000504629"/>
    </source>
</evidence>
<evidence type="ECO:0000256" key="1">
    <source>
        <dbReference type="SAM" id="MobiDB-lite"/>
    </source>
</evidence>
<dbReference type="PANTHER" id="PTHR20995:SF17">
    <property type="entry name" value="F-BOX_WD REPEAT-CONTAINING PROTEIN 5"/>
    <property type="match status" value="1"/>
</dbReference>
<feature type="domain" description="F-box" evidence="2">
    <location>
        <begin position="20"/>
        <end position="59"/>
    </location>
</feature>
<dbReference type="GO" id="GO:0080008">
    <property type="term" value="C:Cul4-RING E3 ubiquitin ligase complex"/>
    <property type="evidence" value="ECO:0007669"/>
    <property type="project" value="InterPro"/>
</dbReference>